<dbReference type="Proteomes" id="UP000266861">
    <property type="component" value="Unassembled WGS sequence"/>
</dbReference>
<sequence length="151" mass="17281">MNSKWTSGNDTIDKFIQDAQLNVLNINQIAEIDINEKLKNFQKSNATDITITTTPMNYKTHPQAIYIIRILNFLMSIKNKEDFERELGESTEMITKIWEQYTGNRWKNVEESISPAKILSVILYSGETTTDPLGKSSLHHPIYISLGNITT</sequence>
<comment type="caution">
    <text evidence="1">The sequence shown here is derived from an EMBL/GenBank/DDBJ whole genome shotgun (WGS) entry which is preliminary data.</text>
</comment>
<dbReference type="AlphaFoldDB" id="A0A397JP99"/>
<name>A0A397JP99_9GLOM</name>
<keyword evidence="2" id="KW-1185">Reference proteome</keyword>
<proteinExistence type="predicted"/>
<evidence type="ECO:0000313" key="1">
    <source>
        <dbReference type="EMBL" id="RHZ88668.1"/>
    </source>
</evidence>
<reference evidence="1 2" key="1">
    <citation type="submission" date="2018-08" db="EMBL/GenBank/DDBJ databases">
        <title>Genome and evolution of the arbuscular mycorrhizal fungus Diversispora epigaea (formerly Glomus versiforme) and its bacterial endosymbionts.</title>
        <authorList>
            <person name="Sun X."/>
            <person name="Fei Z."/>
            <person name="Harrison M."/>
        </authorList>
    </citation>
    <scope>NUCLEOTIDE SEQUENCE [LARGE SCALE GENOMIC DNA]</scope>
    <source>
        <strain evidence="1 2">IT104</strain>
    </source>
</reference>
<organism evidence="1 2">
    <name type="scientific">Diversispora epigaea</name>
    <dbReference type="NCBI Taxonomy" id="1348612"/>
    <lineage>
        <taxon>Eukaryota</taxon>
        <taxon>Fungi</taxon>
        <taxon>Fungi incertae sedis</taxon>
        <taxon>Mucoromycota</taxon>
        <taxon>Glomeromycotina</taxon>
        <taxon>Glomeromycetes</taxon>
        <taxon>Diversisporales</taxon>
        <taxon>Diversisporaceae</taxon>
        <taxon>Diversispora</taxon>
    </lineage>
</organism>
<accession>A0A397JP99</accession>
<dbReference type="OrthoDB" id="2287179at2759"/>
<dbReference type="EMBL" id="PQFF01000019">
    <property type="protein sequence ID" value="RHZ88668.1"/>
    <property type="molecule type" value="Genomic_DNA"/>
</dbReference>
<evidence type="ECO:0000313" key="2">
    <source>
        <dbReference type="Proteomes" id="UP000266861"/>
    </source>
</evidence>
<gene>
    <name evidence="1" type="ORF">Glove_21g126</name>
</gene>
<protein>
    <submittedName>
        <fullName evidence="1">Uncharacterized protein</fullName>
    </submittedName>
</protein>